<evidence type="ECO:0000256" key="3">
    <source>
        <dbReference type="ARBA" id="ARBA00023015"/>
    </source>
</evidence>
<keyword evidence="2" id="KW-0862">Zinc</keyword>
<evidence type="ECO:0000256" key="6">
    <source>
        <dbReference type="ARBA" id="ARBA00023242"/>
    </source>
</evidence>
<keyword evidence="6" id="KW-0539">Nucleus</keyword>
<dbReference type="PANTHER" id="PTHR36206">
    <property type="entry name" value="ASPERCRYPTIN BIOSYNTHESIS CLUSTER-SPECIFIC TRANSCRIPTION REGULATOR ATNN-RELATED"/>
    <property type="match status" value="1"/>
</dbReference>
<accession>A0A8H3J890</accession>
<dbReference type="GO" id="GO:0046872">
    <property type="term" value="F:metal ion binding"/>
    <property type="evidence" value="ECO:0007669"/>
    <property type="project" value="UniProtKB-KW"/>
</dbReference>
<keyword evidence="3" id="KW-0805">Transcription regulation</keyword>
<dbReference type="AlphaFoldDB" id="A0A8H3J890"/>
<evidence type="ECO:0000256" key="4">
    <source>
        <dbReference type="ARBA" id="ARBA00023125"/>
    </source>
</evidence>
<keyword evidence="8" id="KW-1185">Reference proteome</keyword>
<name>A0A8H3J890_9LECA</name>
<dbReference type="EMBL" id="CAJPDT010000197">
    <property type="protein sequence ID" value="CAF9942598.1"/>
    <property type="molecule type" value="Genomic_DNA"/>
</dbReference>
<evidence type="ECO:0000256" key="5">
    <source>
        <dbReference type="ARBA" id="ARBA00023163"/>
    </source>
</evidence>
<comment type="caution">
    <text evidence="7">The sequence shown here is derived from an EMBL/GenBank/DDBJ whole genome shotgun (WGS) entry which is preliminary data.</text>
</comment>
<evidence type="ECO:0000256" key="1">
    <source>
        <dbReference type="ARBA" id="ARBA00022723"/>
    </source>
</evidence>
<dbReference type="GO" id="GO:0003677">
    <property type="term" value="F:DNA binding"/>
    <property type="evidence" value="ECO:0007669"/>
    <property type="project" value="UniProtKB-KW"/>
</dbReference>
<dbReference type="OrthoDB" id="2593732at2759"/>
<keyword evidence="4" id="KW-0238">DNA-binding</keyword>
<organism evidence="7 8">
    <name type="scientific">Imshaugia aleurites</name>
    <dbReference type="NCBI Taxonomy" id="172621"/>
    <lineage>
        <taxon>Eukaryota</taxon>
        <taxon>Fungi</taxon>
        <taxon>Dikarya</taxon>
        <taxon>Ascomycota</taxon>
        <taxon>Pezizomycotina</taxon>
        <taxon>Lecanoromycetes</taxon>
        <taxon>OSLEUM clade</taxon>
        <taxon>Lecanoromycetidae</taxon>
        <taxon>Lecanorales</taxon>
        <taxon>Lecanorineae</taxon>
        <taxon>Parmeliaceae</taxon>
        <taxon>Imshaugia</taxon>
    </lineage>
</organism>
<evidence type="ECO:0000313" key="7">
    <source>
        <dbReference type="EMBL" id="CAF9942598.1"/>
    </source>
</evidence>
<keyword evidence="1" id="KW-0479">Metal-binding</keyword>
<dbReference type="Proteomes" id="UP000664534">
    <property type="component" value="Unassembled WGS sequence"/>
</dbReference>
<reference evidence="7" key="1">
    <citation type="submission" date="2021-03" db="EMBL/GenBank/DDBJ databases">
        <authorList>
            <person name="Tagirdzhanova G."/>
        </authorList>
    </citation>
    <scope>NUCLEOTIDE SEQUENCE</scope>
</reference>
<evidence type="ECO:0000313" key="8">
    <source>
        <dbReference type="Proteomes" id="UP000664534"/>
    </source>
</evidence>
<evidence type="ECO:0000256" key="2">
    <source>
        <dbReference type="ARBA" id="ARBA00022833"/>
    </source>
</evidence>
<gene>
    <name evidence="7" type="ORF">IMSHALPRED_003903</name>
</gene>
<protein>
    <submittedName>
        <fullName evidence="7">Uncharacterized protein</fullName>
    </submittedName>
</protein>
<dbReference type="PANTHER" id="PTHR36206:SF12">
    <property type="entry name" value="ASPERCRYPTIN BIOSYNTHESIS CLUSTER-SPECIFIC TRANSCRIPTION REGULATOR ATNN-RELATED"/>
    <property type="match status" value="1"/>
</dbReference>
<keyword evidence="5" id="KW-0804">Transcription</keyword>
<sequence length="279" mass="31394">MPLTPYPNPSESCFGPQIPACFTTLEEARDSLLYHKSRCRQTALDIDNVAEHATSFEEYSQNVNAVLEKWASAFQALVAKEGASFDSKAVQGAAVLKISQLTLMLHTKDRGEAKLRNQCNWDNNRAECEKIVDLAGTVLELQKNNNHGTAGSGAMRSPVFSLDMSTVAPLFAIAHRCRDPGIRRRVIALLYDAPRQEGLFHSVLAARICEKMMTIEEAGCGVLKKAEDIPEWKRISDVDVKFDLQRREGFMRFSRRRDTGQRDGSLECVMEIVREEIEW</sequence>
<proteinExistence type="predicted"/>
<dbReference type="InterPro" id="IPR052360">
    <property type="entry name" value="Transcr_Regulatory_Proteins"/>
</dbReference>